<dbReference type="AlphaFoldDB" id="A0A4S8LCC2"/>
<name>A0A4S8LCC2_DENBC</name>
<gene>
    <name evidence="1" type="ORF">K435DRAFT_868419</name>
</gene>
<organism evidence="1 2">
    <name type="scientific">Dendrothele bispora (strain CBS 962.96)</name>
    <dbReference type="NCBI Taxonomy" id="1314807"/>
    <lineage>
        <taxon>Eukaryota</taxon>
        <taxon>Fungi</taxon>
        <taxon>Dikarya</taxon>
        <taxon>Basidiomycota</taxon>
        <taxon>Agaricomycotina</taxon>
        <taxon>Agaricomycetes</taxon>
        <taxon>Agaricomycetidae</taxon>
        <taxon>Agaricales</taxon>
        <taxon>Agaricales incertae sedis</taxon>
        <taxon>Dendrothele</taxon>
    </lineage>
</organism>
<sequence>MSFPSPDHPHFCTELCTHICVYQISDYRYSLGSSTHILALRRYNTDSLLGFGDNALVRSQMLIINTGLAPNCDITSDHCQFTGSPFGLFVPVQ</sequence>
<proteinExistence type="predicted"/>
<reference evidence="1 2" key="1">
    <citation type="journal article" date="2019" name="Nat. Ecol. Evol.">
        <title>Megaphylogeny resolves global patterns of mushroom evolution.</title>
        <authorList>
            <person name="Varga T."/>
            <person name="Krizsan K."/>
            <person name="Foldi C."/>
            <person name="Dima B."/>
            <person name="Sanchez-Garcia M."/>
            <person name="Sanchez-Ramirez S."/>
            <person name="Szollosi G.J."/>
            <person name="Szarkandi J.G."/>
            <person name="Papp V."/>
            <person name="Albert L."/>
            <person name="Andreopoulos W."/>
            <person name="Angelini C."/>
            <person name="Antonin V."/>
            <person name="Barry K.W."/>
            <person name="Bougher N.L."/>
            <person name="Buchanan P."/>
            <person name="Buyck B."/>
            <person name="Bense V."/>
            <person name="Catcheside P."/>
            <person name="Chovatia M."/>
            <person name="Cooper J."/>
            <person name="Damon W."/>
            <person name="Desjardin D."/>
            <person name="Finy P."/>
            <person name="Geml J."/>
            <person name="Haridas S."/>
            <person name="Hughes K."/>
            <person name="Justo A."/>
            <person name="Karasinski D."/>
            <person name="Kautmanova I."/>
            <person name="Kiss B."/>
            <person name="Kocsube S."/>
            <person name="Kotiranta H."/>
            <person name="LaButti K.M."/>
            <person name="Lechner B.E."/>
            <person name="Liimatainen K."/>
            <person name="Lipzen A."/>
            <person name="Lukacs Z."/>
            <person name="Mihaltcheva S."/>
            <person name="Morgado L.N."/>
            <person name="Niskanen T."/>
            <person name="Noordeloos M.E."/>
            <person name="Ohm R.A."/>
            <person name="Ortiz-Santana B."/>
            <person name="Ovrebo C."/>
            <person name="Racz N."/>
            <person name="Riley R."/>
            <person name="Savchenko A."/>
            <person name="Shiryaev A."/>
            <person name="Soop K."/>
            <person name="Spirin V."/>
            <person name="Szebenyi C."/>
            <person name="Tomsovsky M."/>
            <person name="Tulloss R.E."/>
            <person name="Uehling J."/>
            <person name="Grigoriev I.V."/>
            <person name="Vagvolgyi C."/>
            <person name="Papp T."/>
            <person name="Martin F.M."/>
            <person name="Miettinen O."/>
            <person name="Hibbett D.S."/>
            <person name="Nagy L.G."/>
        </authorList>
    </citation>
    <scope>NUCLEOTIDE SEQUENCE [LARGE SCALE GENOMIC DNA]</scope>
    <source>
        <strain evidence="1 2">CBS 962.96</strain>
    </source>
</reference>
<dbReference type="Proteomes" id="UP000297245">
    <property type="component" value="Unassembled WGS sequence"/>
</dbReference>
<dbReference type="EMBL" id="ML179503">
    <property type="protein sequence ID" value="THU86340.1"/>
    <property type="molecule type" value="Genomic_DNA"/>
</dbReference>
<evidence type="ECO:0000313" key="1">
    <source>
        <dbReference type="EMBL" id="THU86340.1"/>
    </source>
</evidence>
<evidence type="ECO:0000313" key="2">
    <source>
        <dbReference type="Proteomes" id="UP000297245"/>
    </source>
</evidence>
<keyword evidence="2" id="KW-1185">Reference proteome</keyword>
<accession>A0A4S8LCC2</accession>
<protein>
    <submittedName>
        <fullName evidence="1">Uncharacterized protein</fullName>
    </submittedName>
</protein>